<organism evidence="1 2">
    <name type="scientific">Ambrosiozyma monospora</name>
    <name type="common">Yeast</name>
    <name type="synonym">Endomycopsis monosporus</name>
    <dbReference type="NCBI Taxonomy" id="43982"/>
    <lineage>
        <taxon>Eukaryota</taxon>
        <taxon>Fungi</taxon>
        <taxon>Dikarya</taxon>
        <taxon>Ascomycota</taxon>
        <taxon>Saccharomycotina</taxon>
        <taxon>Pichiomycetes</taxon>
        <taxon>Pichiales</taxon>
        <taxon>Pichiaceae</taxon>
        <taxon>Ambrosiozyma</taxon>
    </lineage>
</organism>
<dbReference type="Proteomes" id="UP001165063">
    <property type="component" value="Unassembled WGS sequence"/>
</dbReference>
<comment type="caution">
    <text evidence="1">The sequence shown here is derived from an EMBL/GenBank/DDBJ whole genome shotgun (WGS) entry which is preliminary data.</text>
</comment>
<evidence type="ECO:0000313" key="1">
    <source>
        <dbReference type="EMBL" id="GMG47603.1"/>
    </source>
</evidence>
<dbReference type="AlphaFoldDB" id="A0A9W6Z5K1"/>
<accession>A0A9W6Z5K1</accession>
<sequence length="347" mass="40120">MGFLAPDDTFLSKQFTEPKENQEEVYAITRELPMEVKLMIMKYVLVLNFNLLNDLLTILGLIELNDTEINECLKLAIPCWCIDKNVQWMPIFVEKGALIKDFAKSHDVRIPEVHEDLMCLKYSTITASPWETQLNRSLPYKEPKLEKNYLRRYLPSFVNTKVGANLNFVATSVLSHISYFQLDSSPTINNPNMSYNALNLKKLVIYKQKFLIKYFIILPLLEELVFISSSTDSSKVNLPESLISLHFQSSFPFSEIGNSKMLKHFKELYIAYTDDAPLRFLKSVPSTTRIFSYNDCPKTKLEFNLSLIPDSAKHVALTLSDFHYPDTFSEQLTYLSLDIFRVDTTLR</sequence>
<reference evidence="1" key="1">
    <citation type="submission" date="2023-04" db="EMBL/GenBank/DDBJ databases">
        <title>Ambrosiozyma monospora NBRC 1965.</title>
        <authorList>
            <person name="Ichikawa N."/>
            <person name="Sato H."/>
            <person name="Tonouchi N."/>
        </authorList>
    </citation>
    <scope>NUCLEOTIDE SEQUENCE</scope>
    <source>
        <strain evidence="1">NBRC 1965</strain>
    </source>
</reference>
<protein>
    <submittedName>
        <fullName evidence="1">Unnamed protein product</fullName>
    </submittedName>
</protein>
<proteinExistence type="predicted"/>
<name>A0A9W6Z5K1_AMBMO</name>
<dbReference type="EMBL" id="BSXU01004784">
    <property type="protein sequence ID" value="GMG47603.1"/>
    <property type="molecule type" value="Genomic_DNA"/>
</dbReference>
<gene>
    <name evidence="1" type="ORF">Amon01_000698100</name>
</gene>
<keyword evidence="2" id="KW-1185">Reference proteome</keyword>
<evidence type="ECO:0000313" key="2">
    <source>
        <dbReference type="Proteomes" id="UP001165063"/>
    </source>
</evidence>